<dbReference type="PANTHER" id="PTHR47544">
    <property type="entry name" value="RHO GUANINE NUCLEOTIDE EXCHANGE FACTOR 4"/>
    <property type="match status" value="1"/>
</dbReference>
<feature type="domain" description="SH3" evidence="7">
    <location>
        <begin position="1184"/>
        <end position="1243"/>
    </location>
</feature>
<keyword evidence="11" id="KW-1185">Reference proteome</keyword>
<dbReference type="SUPFAM" id="SSF50044">
    <property type="entry name" value="SH3-domain"/>
    <property type="match status" value="1"/>
</dbReference>
<feature type="region of interest" description="Disordered" evidence="6">
    <location>
        <begin position="1"/>
        <end position="21"/>
    </location>
</feature>
<feature type="compositionally biased region" description="Polar residues" evidence="6">
    <location>
        <begin position="635"/>
        <end position="669"/>
    </location>
</feature>
<feature type="region of interest" description="Disordered" evidence="6">
    <location>
        <begin position="287"/>
        <end position="328"/>
    </location>
</feature>
<dbReference type="InterPro" id="IPR011993">
    <property type="entry name" value="PH-like_dom_sf"/>
</dbReference>
<keyword evidence="4" id="KW-0344">Guanine-nucleotide releasing factor</keyword>
<dbReference type="CTD" id="38050"/>
<evidence type="ECO:0000313" key="10">
    <source>
        <dbReference type="EnsemblMetazoa" id="XP_014239242.1"/>
    </source>
</evidence>
<dbReference type="CDD" id="cd11828">
    <property type="entry name" value="SH3_ARHGEF9_like"/>
    <property type="match status" value="1"/>
</dbReference>
<dbReference type="Pfam" id="PF07653">
    <property type="entry name" value="SH3_2"/>
    <property type="match status" value="1"/>
</dbReference>
<organism evidence="10 11">
    <name type="scientific">Cimex lectularius</name>
    <name type="common">Bed bug</name>
    <name type="synonym">Acanthia lectularia</name>
    <dbReference type="NCBI Taxonomy" id="79782"/>
    <lineage>
        <taxon>Eukaryota</taxon>
        <taxon>Metazoa</taxon>
        <taxon>Ecdysozoa</taxon>
        <taxon>Arthropoda</taxon>
        <taxon>Hexapoda</taxon>
        <taxon>Insecta</taxon>
        <taxon>Pterygota</taxon>
        <taxon>Neoptera</taxon>
        <taxon>Paraneoptera</taxon>
        <taxon>Hemiptera</taxon>
        <taxon>Heteroptera</taxon>
        <taxon>Panheteroptera</taxon>
        <taxon>Cimicomorpha</taxon>
        <taxon>Cimicidae</taxon>
        <taxon>Cimex</taxon>
    </lineage>
</organism>
<dbReference type="InterPro" id="IPR055251">
    <property type="entry name" value="SOS1_NGEF_PH"/>
</dbReference>
<feature type="compositionally biased region" description="Low complexity" evidence="6">
    <location>
        <begin position="1089"/>
        <end position="1101"/>
    </location>
</feature>
<dbReference type="EnsemblMetazoa" id="XM_014383756.2">
    <property type="protein sequence ID" value="XP_014239242.1"/>
    <property type="gene ID" value="LOC106660809"/>
</dbReference>
<dbReference type="SMART" id="SM00325">
    <property type="entry name" value="RhoGEF"/>
    <property type="match status" value="1"/>
</dbReference>
<feature type="region of interest" description="Disordered" evidence="6">
    <location>
        <begin position="631"/>
        <end position="766"/>
    </location>
</feature>
<dbReference type="OMA" id="NESECPP"/>
<evidence type="ECO:0000313" key="11">
    <source>
        <dbReference type="Proteomes" id="UP000494040"/>
    </source>
</evidence>
<dbReference type="PANTHER" id="PTHR47544:SF3">
    <property type="entry name" value="RHO GUANINE NUCLEOTIDE EXCHANGE FACTOR 4 ISOFORM X1"/>
    <property type="match status" value="1"/>
</dbReference>
<evidence type="ECO:0000256" key="1">
    <source>
        <dbReference type="ARBA" id="ARBA00004496"/>
    </source>
</evidence>
<dbReference type="Gene3D" id="2.30.30.40">
    <property type="entry name" value="SH3 Domains"/>
    <property type="match status" value="1"/>
</dbReference>
<dbReference type="SMART" id="SM00233">
    <property type="entry name" value="PH"/>
    <property type="match status" value="1"/>
</dbReference>
<dbReference type="PROSITE" id="PS00741">
    <property type="entry name" value="DH_1"/>
    <property type="match status" value="1"/>
</dbReference>
<dbReference type="OrthoDB" id="660555at2759"/>
<dbReference type="InterPro" id="IPR001849">
    <property type="entry name" value="PH_domain"/>
</dbReference>
<dbReference type="SUPFAM" id="SSF50729">
    <property type="entry name" value="PH domain-like"/>
    <property type="match status" value="1"/>
</dbReference>
<feature type="compositionally biased region" description="Pro residues" evidence="6">
    <location>
        <begin position="255"/>
        <end position="269"/>
    </location>
</feature>
<feature type="compositionally biased region" description="Basic and acidic residues" evidence="6">
    <location>
        <begin position="474"/>
        <end position="489"/>
    </location>
</feature>
<keyword evidence="3" id="KW-0963">Cytoplasm</keyword>
<name>A0A8I6RA08_CIMLE</name>
<evidence type="ECO:0000256" key="6">
    <source>
        <dbReference type="SAM" id="MobiDB-lite"/>
    </source>
</evidence>
<dbReference type="GeneID" id="106660809"/>
<feature type="region of interest" description="Disordered" evidence="6">
    <location>
        <begin position="213"/>
        <end position="271"/>
    </location>
</feature>
<dbReference type="PROSITE" id="PS50003">
    <property type="entry name" value="PH_DOMAIN"/>
    <property type="match status" value="1"/>
</dbReference>
<feature type="compositionally biased region" description="Polar residues" evidence="6">
    <location>
        <begin position="755"/>
        <end position="766"/>
    </location>
</feature>
<dbReference type="InterPro" id="IPR001331">
    <property type="entry name" value="GDS_CDC24_CS"/>
</dbReference>
<dbReference type="PROSITE" id="PS50002">
    <property type="entry name" value="SH3"/>
    <property type="match status" value="1"/>
</dbReference>
<feature type="domain" description="PH" evidence="8">
    <location>
        <begin position="1493"/>
        <end position="1598"/>
    </location>
</feature>
<dbReference type="PROSITE" id="PS50010">
    <property type="entry name" value="DH_2"/>
    <property type="match status" value="1"/>
</dbReference>
<dbReference type="GO" id="GO:0005085">
    <property type="term" value="F:guanyl-nucleotide exchange factor activity"/>
    <property type="evidence" value="ECO:0007669"/>
    <property type="project" value="UniProtKB-KW"/>
</dbReference>
<feature type="region of interest" description="Disordered" evidence="6">
    <location>
        <begin position="403"/>
        <end position="544"/>
    </location>
</feature>
<dbReference type="CDD" id="cd01224">
    <property type="entry name" value="PH_Collybistin_ASEF"/>
    <property type="match status" value="1"/>
</dbReference>
<feature type="region of interest" description="Disordered" evidence="6">
    <location>
        <begin position="905"/>
        <end position="937"/>
    </location>
</feature>
<evidence type="ECO:0000256" key="5">
    <source>
        <dbReference type="PROSITE-ProRule" id="PRU00192"/>
    </source>
</evidence>
<dbReference type="Pfam" id="PF00621">
    <property type="entry name" value="RhoGEF"/>
    <property type="match status" value="1"/>
</dbReference>
<dbReference type="GO" id="GO:0005737">
    <property type="term" value="C:cytoplasm"/>
    <property type="evidence" value="ECO:0007669"/>
    <property type="project" value="UniProtKB-SubCell"/>
</dbReference>
<dbReference type="SMART" id="SM00326">
    <property type="entry name" value="SH3"/>
    <property type="match status" value="1"/>
</dbReference>
<dbReference type="CDD" id="cd00160">
    <property type="entry name" value="RhoGEF"/>
    <property type="match status" value="1"/>
</dbReference>
<dbReference type="Pfam" id="PF22697">
    <property type="entry name" value="SOS1_NGEF_PH"/>
    <property type="match status" value="1"/>
</dbReference>
<sequence length="1689" mass="190905">MEVGEEPRYHQRGGRRLMDPAYTPDIGHLVHRSGPVQESKAAKSARARLAEVLSLTRTASRLRQVTQRKNSQLAGERGYLVGNVRQSSVSKVPERKTMPFARNANVSVLHVRSVSEPWEVKSSVYSAPNYGYDNYATNSYNRRIGRAGSLGINESSRELSPVRWHDREVDGVFLGRSGWVQVQQGAQINREPPVDSHPQQHVTRIKMADYHCSKSEPGKLQLEPQRPGYLPLPGVSGRRGRASPSSLDLTREEPITPPPPTPILSPPPAFQDIKYRSSPRRAQPFLSRSNAIELSPPPSPPTYRLSPCTSMSRKKLTPSPVNFPQTKSLEESVNRRIMFQKHDSSSSSSSSFGFRSLDSGLIQHPVVMPKLKELTDSSLGGYEDGDEESLTMSDYSTLTLINSPDIDRISPSSKSKQRIRRSPGSDVKNGSPCSSSSSNDSGPFRRTGSSQSTHRGRSPRSLMMDQQMNNGRQNSRESRENRESKESRVRRSRSLQLPERCSPCHPGPTVLLPTMTSGRPLRQSFHPRSAQSEDMAMDPDFQRETEEEARIVAEFVQGVRSRDAARSLLRHRYIEQDEKLAGHGRPQIQQPSMLLARNQKGRPLQRGVTTPSGRLQAAGCDYWLHCPHTKPPTTPQISSPLTNMRLSHSYPNQKGVSTAREYSTRSSPASLEKVNDASHRQSRGNDFNVLGQEDGEFIRRQRYRRSQDSNDVWHVSADRSLTRSPRIRSSAASTPEDRPGSAPAAQRSRYPSGRVDNTQRSLSLPKCFQTSRELPRLPTNHMSGINYNDGAEFLVHQSTTNSPVPVVGIRPLTPEISRTAPPTPVRELNPDHSIGSLTKDYKFSSAPILDIGDWDDSYTIDEDNSKGNEILNGHYDKKEDFNHESKTLSQSVIQKFRKNFTIKFTKKGGHGKDDQDTDDVENEQVNSSPTPYNHKEETSVERFRFGPLVWRSSKERKRNKNVGRSSKCNSGDSGIQVETNSIVGAIEDSSESHDTDNATEEIESPPIVRRRGVKGLSCDIKLSRPNSDVSNKFLIERMKAELDLRKHSHIRIRRTYSDFGGQKMYNWEMKHGYRKTHQSPLRNKPCRANSISNSSNGSNNSRIWKRPYHKSVTLRRSISQPIGLNDYSSPASIRKFVTGTSPRILSEDERCGGTSDDDIMSDSESSVTSATGKKKSFEQVMEDDWLILAEAVWDHVAMEPEELPFRAGDVIEVMDTSDQDWWWGANGEMLGWFPSAFVRLRVSQEDTVEDCLAAVAAGKASHTLRRKASVSLLSNDQVRSRVLTELIYTERDLVKTLRDIKEGYLNECRKRTDMFSDDQLKTIFANLEELLTFQENFLSDLEMRVNWDAPYKSCIADVFLNHCEGFKTYSDYCNAHPLAIATLQDLYKHNGYEQFFEACRLMRGLMEIPLDGYLLTPVQRICKYPLQLAELLKYTKIDHDDYKKIENALEAMRDVALLINERKRRMESLEKIAIWQAKVEGWEGEELIARSSQLIHQGEALKVTSGMWTSSIRIFLFDHQMVYCKKDMLKRSTLIYKGRICMDTCLIVNLADGKDSTTGASVRNAIKVSLPFEKSLIFCLRTAKEKSEWLEAFVQERKLVKQDLAEGIDFEPAARRLARAAASRVTISLPLKRESKAYVRSNTSGALHGTNDRLTRTHRKYSMGRKVGSWFHFGATKKLRQLGKVVYDT</sequence>
<feature type="compositionally biased region" description="Polar residues" evidence="6">
    <location>
        <begin position="962"/>
        <end position="975"/>
    </location>
</feature>
<evidence type="ECO:0000256" key="4">
    <source>
        <dbReference type="ARBA" id="ARBA00022658"/>
    </source>
</evidence>
<dbReference type="Proteomes" id="UP000494040">
    <property type="component" value="Unassembled WGS sequence"/>
</dbReference>
<dbReference type="SUPFAM" id="SSF48065">
    <property type="entry name" value="DBL homology domain (DH-domain)"/>
    <property type="match status" value="1"/>
</dbReference>
<dbReference type="GO" id="GO:0035556">
    <property type="term" value="P:intracellular signal transduction"/>
    <property type="evidence" value="ECO:0007669"/>
    <property type="project" value="InterPro"/>
</dbReference>
<accession>A0A8I6RA08</accession>
<dbReference type="InterPro" id="IPR036028">
    <property type="entry name" value="SH3-like_dom_sf"/>
</dbReference>
<dbReference type="Gene3D" id="2.30.29.30">
    <property type="entry name" value="Pleckstrin-homology domain (PH domain)/Phosphotyrosine-binding domain (PTB)"/>
    <property type="match status" value="1"/>
</dbReference>
<dbReference type="Gene3D" id="1.20.900.10">
    <property type="entry name" value="Dbl homology (DH) domain"/>
    <property type="match status" value="1"/>
</dbReference>
<evidence type="ECO:0000259" key="9">
    <source>
        <dbReference type="PROSITE" id="PS50010"/>
    </source>
</evidence>
<feature type="region of interest" description="Disordered" evidence="6">
    <location>
        <begin position="1144"/>
        <end position="1174"/>
    </location>
</feature>
<evidence type="ECO:0000259" key="8">
    <source>
        <dbReference type="PROSITE" id="PS50003"/>
    </source>
</evidence>
<protein>
    <recommendedName>
        <fullName evidence="12">Spermatogenesis-associated protein 13</fullName>
    </recommendedName>
</protein>
<dbReference type="InterPro" id="IPR001452">
    <property type="entry name" value="SH3_domain"/>
</dbReference>
<feature type="region of interest" description="Disordered" evidence="6">
    <location>
        <begin position="1077"/>
        <end position="1103"/>
    </location>
</feature>
<evidence type="ECO:0000259" key="7">
    <source>
        <dbReference type="PROSITE" id="PS50002"/>
    </source>
</evidence>
<proteinExistence type="predicted"/>
<feature type="region of interest" description="Disordered" evidence="6">
    <location>
        <begin position="954"/>
        <end position="975"/>
    </location>
</feature>
<comment type="subcellular location">
    <subcellularLocation>
        <location evidence="1">Cytoplasm</location>
    </subcellularLocation>
</comment>
<reference evidence="10" key="1">
    <citation type="submission" date="2022-01" db="UniProtKB">
        <authorList>
            <consortium name="EnsemblMetazoa"/>
        </authorList>
    </citation>
    <scope>IDENTIFICATION</scope>
</reference>
<keyword evidence="2 5" id="KW-0728">SH3 domain</keyword>
<dbReference type="InterPro" id="IPR035899">
    <property type="entry name" value="DBL_dom_sf"/>
</dbReference>
<dbReference type="KEGG" id="clec:106660809"/>
<feature type="compositionally biased region" description="Low complexity" evidence="6">
    <location>
        <begin position="429"/>
        <end position="442"/>
    </location>
</feature>
<evidence type="ECO:0008006" key="12">
    <source>
        <dbReference type="Google" id="ProtNLM"/>
    </source>
</evidence>
<dbReference type="InterPro" id="IPR000219">
    <property type="entry name" value="DH_dom"/>
</dbReference>
<evidence type="ECO:0000256" key="2">
    <source>
        <dbReference type="ARBA" id="ARBA00022443"/>
    </source>
</evidence>
<dbReference type="RefSeq" id="XP_014239242.1">
    <property type="nucleotide sequence ID" value="XM_014383756.2"/>
</dbReference>
<feature type="domain" description="DH" evidence="9">
    <location>
        <begin position="1278"/>
        <end position="1462"/>
    </location>
</feature>
<evidence type="ECO:0000256" key="3">
    <source>
        <dbReference type="ARBA" id="ARBA00022490"/>
    </source>
</evidence>